<gene>
    <name evidence="1" type="primary">RvY_02746-1</name>
    <name evidence="1" type="synonym">RvY_02746.1</name>
    <name evidence="1" type="ORF">RvY_02746</name>
</gene>
<keyword evidence="2" id="KW-1185">Reference proteome</keyword>
<dbReference type="AlphaFoldDB" id="A0A1D1ULJ6"/>
<accession>A0A1D1ULJ6</accession>
<proteinExistence type="predicted"/>
<evidence type="ECO:0000313" key="1">
    <source>
        <dbReference type="EMBL" id="GAU90311.1"/>
    </source>
</evidence>
<comment type="caution">
    <text evidence="1">The sequence shown here is derived from an EMBL/GenBank/DDBJ whole genome shotgun (WGS) entry which is preliminary data.</text>
</comment>
<sequence length="59" mass="7129">MSRKNRRWYCPSQRLFSSSYPQRRRRKRPRIPLNEGSEVCKGRSVVGAERRLSSRYKSK</sequence>
<organism evidence="1 2">
    <name type="scientific">Ramazzottius varieornatus</name>
    <name type="common">Water bear</name>
    <name type="synonym">Tardigrade</name>
    <dbReference type="NCBI Taxonomy" id="947166"/>
    <lineage>
        <taxon>Eukaryota</taxon>
        <taxon>Metazoa</taxon>
        <taxon>Ecdysozoa</taxon>
        <taxon>Tardigrada</taxon>
        <taxon>Eutardigrada</taxon>
        <taxon>Parachela</taxon>
        <taxon>Hypsibioidea</taxon>
        <taxon>Ramazzottiidae</taxon>
        <taxon>Ramazzottius</taxon>
    </lineage>
</organism>
<reference evidence="1 2" key="1">
    <citation type="journal article" date="2016" name="Nat. Commun.">
        <title>Extremotolerant tardigrade genome and improved radiotolerance of human cultured cells by tardigrade-unique protein.</title>
        <authorList>
            <person name="Hashimoto T."/>
            <person name="Horikawa D.D."/>
            <person name="Saito Y."/>
            <person name="Kuwahara H."/>
            <person name="Kozuka-Hata H."/>
            <person name="Shin-I T."/>
            <person name="Minakuchi Y."/>
            <person name="Ohishi K."/>
            <person name="Motoyama A."/>
            <person name="Aizu T."/>
            <person name="Enomoto A."/>
            <person name="Kondo K."/>
            <person name="Tanaka S."/>
            <person name="Hara Y."/>
            <person name="Koshikawa S."/>
            <person name="Sagara H."/>
            <person name="Miura T."/>
            <person name="Yokobori S."/>
            <person name="Miyagawa K."/>
            <person name="Suzuki Y."/>
            <person name="Kubo T."/>
            <person name="Oyama M."/>
            <person name="Kohara Y."/>
            <person name="Fujiyama A."/>
            <person name="Arakawa K."/>
            <person name="Katayama T."/>
            <person name="Toyoda A."/>
            <person name="Kunieda T."/>
        </authorList>
    </citation>
    <scope>NUCLEOTIDE SEQUENCE [LARGE SCALE GENOMIC DNA]</scope>
    <source>
        <strain evidence="1 2">YOKOZUNA-1</strain>
    </source>
</reference>
<dbReference type="EMBL" id="BDGG01000001">
    <property type="protein sequence ID" value="GAU90311.1"/>
    <property type="molecule type" value="Genomic_DNA"/>
</dbReference>
<protein>
    <submittedName>
        <fullName evidence="1">Uncharacterized protein</fullName>
    </submittedName>
</protein>
<evidence type="ECO:0000313" key="2">
    <source>
        <dbReference type="Proteomes" id="UP000186922"/>
    </source>
</evidence>
<name>A0A1D1ULJ6_RAMVA</name>
<dbReference type="Proteomes" id="UP000186922">
    <property type="component" value="Unassembled WGS sequence"/>
</dbReference>